<feature type="compositionally biased region" description="Polar residues" evidence="4">
    <location>
        <begin position="105"/>
        <end position="119"/>
    </location>
</feature>
<reference evidence="5" key="1">
    <citation type="submission" date="2020-03" db="EMBL/GenBank/DDBJ databases">
        <title>Transcriptomic Profiling of the Digestive Tract of the Rat Flea, Xenopsylla cheopis, Following Blood Feeding and Infection with Yersinia pestis.</title>
        <authorList>
            <person name="Bland D.M."/>
            <person name="Martens C.A."/>
            <person name="Virtaneva K."/>
            <person name="Kanakabandi K."/>
            <person name="Long D."/>
            <person name="Rosenke R."/>
            <person name="Saturday G.A."/>
            <person name="Hoyt F.H."/>
            <person name="Bruno D.P."/>
            <person name="Ribeiro J.M.C."/>
            <person name="Hinnebusch J."/>
        </authorList>
    </citation>
    <scope>NUCLEOTIDE SEQUENCE</scope>
</reference>
<name>A0A6M2DXT1_XENCH</name>
<dbReference type="EMBL" id="GIIL01006145">
    <property type="protein sequence ID" value="NOV49871.1"/>
    <property type="molecule type" value="Transcribed_RNA"/>
</dbReference>
<evidence type="ECO:0000313" key="5">
    <source>
        <dbReference type="EMBL" id="NOV49871.1"/>
    </source>
</evidence>
<dbReference type="SUPFAM" id="SSF50978">
    <property type="entry name" value="WD40 repeat-like"/>
    <property type="match status" value="1"/>
</dbReference>
<evidence type="ECO:0000256" key="3">
    <source>
        <dbReference type="PROSITE-ProRule" id="PRU00221"/>
    </source>
</evidence>
<dbReference type="PANTHER" id="PTHR15574:SF21">
    <property type="entry name" value="DDB1- AND CUL4-ASSOCIATED FACTOR 8"/>
    <property type="match status" value="1"/>
</dbReference>
<dbReference type="GO" id="GO:0080008">
    <property type="term" value="C:Cul4-RING E3 ubiquitin ligase complex"/>
    <property type="evidence" value="ECO:0007669"/>
    <property type="project" value="TreeGrafter"/>
</dbReference>
<dbReference type="GO" id="GO:0005737">
    <property type="term" value="C:cytoplasm"/>
    <property type="evidence" value="ECO:0007669"/>
    <property type="project" value="TreeGrafter"/>
</dbReference>
<dbReference type="InterPro" id="IPR015943">
    <property type="entry name" value="WD40/YVTN_repeat-like_dom_sf"/>
</dbReference>
<feature type="region of interest" description="Disordered" evidence="4">
    <location>
        <begin position="661"/>
        <end position="685"/>
    </location>
</feature>
<dbReference type="Gene3D" id="2.130.10.10">
    <property type="entry name" value="YVTN repeat-like/Quinoprotein amine dehydrogenase"/>
    <property type="match status" value="1"/>
</dbReference>
<keyword evidence="1 3" id="KW-0853">WD repeat</keyword>
<feature type="compositionally biased region" description="Polar residues" evidence="4">
    <location>
        <begin position="16"/>
        <end position="29"/>
    </location>
</feature>
<evidence type="ECO:0000256" key="4">
    <source>
        <dbReference type="SAM" id="MobiDB-lite"/>
    </source>
</evidence>
<proteinExistence type="predicted"/>
<sequence>MQEPGEGDDNSEINKSESFQNLVLESTSETQEKKSKILKLDSLSDCEEHMNLDESPSDFTATDEKYSLVKEDSGFIDKMSVSSADAIHIIETPSDINCNKDVQDDNSTNKNSPTCSSSDIIFPKSSPQVKKRNYRKRSLEEIEDSCEDCDEIAATNTDGNANENEEVNSIASNIINEDDSTMEEDPMDDSYDLYSDDSSDSDFDIQRELKYQRESDNVVPLVLLKPKPKHNWYAVPEIINRPYGLIQYPNLRLRRSWGNKQFQDRYYSSLHAVQRLELMYKLEGHDSCVNSLSFHETGSLLASGSDDLYIHIWEWAIGRKSMSFKSGHRSNVFQSKFLPFGSDIHIASSSRDGQVRLSILSPAGDLVSSRHLCQHRGMVNKISLVSDQPHIILSAGDDGVVISTDIRDPVPNKIAKVRDGSEKVSLYSIHCHPMLSHEFVLGSQDHFIRIYDTRNTRNAQAKFKPASETKRLDKKPHRQPIHTTAVIYNYNGREILASYTDDNLYLFSNDPTRLQNISSTSKETERDYIGCYTGHRNQATIKSCNFFGPRSEYIVSGSDCSYCYIWEKKTESIVQWFRADESGVVNCLEPHPHVPILATSGLDNDVKIWVPSKEEPNPMDDLKTVVRQNKERRFTFDPSDGRDALDQQMLWMFLTQVNAAHNSSSHSDSSDDDMPRSGEMPCSPS</sequence>
<evidence type="ECO:0000256" key="1">
    <source>
        <dbReference type="ARBA" id="ARBA00022574"/>
    </source>
</evidence>
<dbReference type="InterPro" id="IPR001680">
    <property type="entry name" value="WD40_rpt"/>
</dbReference>
<organism evidence="5">
    <name type="scientific">Xenopsylla cheopis</name>
    <name type="common">Oriental rat flea</name>
    <name type="synonym">Pulex cheopis</name>
    <dbReference type="NCBI Taxonomy" id="163159"/>
    <lineage>
        <taxon>Eukaryota</taxon>
        <taxon>Metazoa</taxon>
        <taxon>Ecdysozoa</taxon>
        <taxon>Arthropoda</taxon>
        <taxon>Hexapoda</taxon>
        <taxon>Insecta</taxon>
        <taxon>Pterygota</taxon>
        <taxon>Neoptera</taxon>
        <taxon>Endopterygota</taxon>
        <taxon>Siphonaptera</taxon>
        <taxon>Pulicidae</taxon>
        <taxon>Xenopsyllinae</taxon>
        <taxon>Xenopsylla</taxon>
    </lineage>
</organism>
<protein>
    <submittedName>
        <fullName evidence="5">Putative wd40 domain protein</fullName>
    </submittedName>
</protein>
<dbReference type="SMART" id="SM00320">
    <property type="entry name" value="WD40"/>
    <property type="match status" value="7"/>
</dbReference>
<dbReference type="InterPro" id="IPR036322">
    <property type="entry name" value="WD40_repeat_dom_sf"/>
</dbReference>
<dbReference type="InterPro" id="IPR045151">
    <property type="entry name" value="DCAF8"/>
</dbReference>
<dbReference type="PANTHER" id="PTHR15574">
    <property type="entry name" value="WD REPEAT DOMAIN-CONTAINING FAMILY"/>
    <property type="match status" value="1"/>
</dbReference>
<feature type="compositionally biased region" description="Acidic residues" evidence="4">
    <location>
        <begin position="1"/>
        <end position="11"/>
    </location>
</feature>
<feature type="region of interest" description="Disordered" evidence="4">
    <location>
        <begin position="97"/>
        <end position="127"/>
    </location>
</feature>
<dbReference type="AlphaFoldDB" id="A0A6M2DXT1"/>
<keyword evidence="2" id="KW-0677">Repeat</keyword>
<dbReference type="Pfam" id="PF00400">
    <property type="entry name" value="WD40"/>
    <property type="match status" value="3"/>
</dbReference>
<feature type="region of interest" description="Disordered" evidence="4">
    <location>
        <begin position="1"/>
        <end position="35"/>
    </location>
</feature>
<accession>A0A6M2DXT1</accession>
<feature type="repeat" description="WD" evidence="3">
    <location>
        <begin position="282"/>
        <end position="314"/>
    </location>
</feature>
<dbReference type="PROSITE" id="PS50082">
    <property type="entry name" value="WD_REPEATS_2"/>
    <property type="match status" value="1"/>
</dbReference>
<dbReference type="PROSITE" id="PS50294">
    <property type="entry name" value="WD_REPEATS_REGION"/>
    <property type="match status" value="1"/>
</dbReference>
<evidence type="ECO:0000256" key="2">
    <source>
        <dbReference type="ARBA" id="ARBA00022737"/>
    </source>
</evidence>